<keyword evidence="4" id="KW-0479">Metal-binding</keyword>
<evidence type="ECO:0000256" key="2">
    <source>
        <dbReference type="ARBA" id="ARBA00022630"/>
    </source>
</evidence>
<dbReference type="InterPro" id="IPR039261">
    <property type="entry name" value="FNR_nucleotide-bd"/>
</dbReference>
<keyword evidence="12" id="KW-1185">Reference proteome</keyword>
<dbReference type="CDD" id="cd00207">
    <property type="entry name" value="fer2"/>
    <property type="match status" value="1"/>
</dbReference>
<dbReference type="GO" id="GO:0050660">
    <property type="term" value="F:flavin adenine dinucleotide binding"/>
    <property type="evidence" value="ECO:0007669"/>
    <property type="project" value="TreeGrafter"/>
</dbReference>
<dbReference type="Gene3D" id="3.40.50.80">
    <property type="entry name" value="Nucleotide-binding domain of ferredoxin-NADP reductase (FNR) module"/>
    <property type="match status" value="1"/>
</dbReference>
<dbReference type="Gene3D" id="2.40.30.10">
    <property type="entry name" value="Translation factors"/>
    <property type="match status" value="1"/>
</dbReference>
<dbReference type="Pfam" id="PF00111">
    <property type="entry name" value="Fer2"/>
    <property type="match status" value="1"/>
</dbReference>
<dbReference type="AlphaFoldDB" id="A0A231HEU0"/>
<dbReference type="PRINTS" id="PR00371">
    <property type="entry name" value="FPNCR"/>
</dbReference>
<comment type="cofactor">
    <cofactor evidence="1">
        <name>FAD</name>
        <dbReference type="ChEBI" id="CHEBI:57692"/>
    </cofactor>
</comment>
<keyword evidence="8" id="KW-0411">Iron-sulfur</keyword>
<evidence type="ECO:0000313" key="12">
    <source>
        <dbReference type="Proteomes" id="UP000215506"/>
    </source>
</evidence>
<dbReference type="GO" id="GO:0046872">
    <property type="term" value="F:metal ion binding"/>
    <property type="evidence" value="ECO:0007669"/>
    <property type="project" value="UniProtKB-KW"/>
</dbReference>
<evidence type="ECO:0000256" key="5">
    <source>
        <dbReference type="ARBA" id="ARBA00022827"/>
    </source>
</evidence>
<dbReference type="Gene3D" id="3.10.20.30">
    <property type="match status" value="1"/>
</dbReference>
<comment type="caution">
    <text evidence="11">The sequence shown here is derived from an EMBL/GenBank/DDBJ whole genome shotgun (WGS) entry which is preliminary data.</text>
</comment>
<dbReference type="InterPro" id="IPR050415">
    <property type="entry name" value="MRET"/>
</dbReference>
<dbReference type="Proteomes" id="UP000215506">
    <property type="component" value="Unassembled WGS sequence"/>
</dbReference>
<gene>
    <name evidence="11" type="primary">hmp_1</name>
    <name evidence="11" type="ORF">B7C42_00348</name>
</gene>
<dbReference type="PROSITE" id="PS51085">
    <property type="entry name" value="2FE2S_FER_2"/>
    <property type="match status" value="1"/>
</dbReference>
<evidence type="ECO:0000256" key="8">
    <source>
        <dbReference type="ARBA" id="ARBA00023014"/>
    </source>
</evidence>
<dbReference type="PRINTS" id="PR00409">
    <property type="entry name" value="PHDIOXRDTASE"/>
</dbReference>
<dbReference type="EC" id="1.17.1.-" evidence="11"/>
<evidence type="ECO:0000256" key="3">
    <source>
        <dbReference type="ARBA" id="ARBA00022714"/>
    </source>
</evidence>
<dbReference type="PANTHER" id="PTHR47354:SF8">
    <property type="entry name" value="1,2-PHENYLACETYL-COA EPOXIDASE, SUBUNIT E"/>
    <property type="match status" value="1"/>
</dbReference>
<dbReference type="InterPro" id="IPR006058">
    <property type="entry name" value="2Fe2S_fd_BS"/>
</dbReference>
<dbReference type="EMBL" id="NGAF01000001">
    <property type="protein sequence ID" value="OXR47226.1"/>
    <property type="molecule type" value="Genomic_DNA"/>
</dbReference>
<keyword evidence="2" id="KW-0285">Flavoprotein</keyword>
<dbReference type="Pfam" id="PF00970">
    <property type="entry name" value="FAD_binding_6"/>
    <property type="match status" value="1"/>
</dbReference>
<dbReference type="PROSITE" id="PS51384">
    <property type="entry name" value="FAD_FR"/>
    <property type="match status" value="1"/>
</dbReference>
<keyword evidence="3" id="KW-0001">2Fe-2S</keyword>
<dbReference type="InterPro" id="IPR001709">
    <property type="entry name" value="Flavoprot_Pyr_Nucl_cyt_Rdtase"/>
</dbReference>
<dbReference type="PROSITE" id="PS00197">
    <property type="entry name" value="2FE2S_FER_1"/>
    <property type="match status" value="1"/>
</dbReference>
<dbReference type="InterPro" id="IPR001041">
    <property type="entry name" value="2Fe-2S_ferredoxin-type"/>
</dbReference>
<evidence type="ECO:0000256" key="6">
    <source>
        <dbReference type="ARBA" id="ARBA00023002"/>
    </source>
</evidence>
<dbReference type="CDD" id="cd06214">
    <property type="entry name" value="PA_degradation_oxidoreductase_like"/>
    <property type="match status" value="1"/>
</dbReference>
<proteinExistence type="predicted"/>
<accession>A0A231HEU0</accession>
<dbReference type="InterPro" id="IPR017938">
    <property type="entry name" value="Riboflavin_synthase-like_b-brl"/>
</dbReference>
<evidence type="ECO:0000313" key="11">
    <source>
        <dbReference type="EMBL" id="OXR47226.1"/>
    </source>
</evidence>
<keyword evidence="6 11" id="KW-0560">Oxidoreductase</keyword>
<keyword evidence="5" id="KW-0274">FAD</keyword>
<dbReference type="SUPFAM" id="SSF63380">
    <property type="entry name" value="Riboflavin synthase domain-like"/>
    <property type="match status" value="1"/>
</dbReference>
<dbReference type="Pfam" id="PF00175">
    <property type="entry name" value="NAD_binding_1"/>
    <property type="match status" value="1"/>
</dbReference>
<name>A0A231HEU0_9NOCA</name>
<dbReference type="GO" id="GO:0051537">
    <property type="term" value="F:2 iron, 2 sulfur cluster binding"/>
    <property type="evidence" value="ECO:0007669"/>
    <property type="project" value="UniProtKB-KW"/>
</dbReference>
<reference evidence="11 12" key="1">
    <citation type="submission" date="2017-07" db="EMBL/GenBank/DDBJ databases">
        <title>First draft Genome Sequence of Nocardia cerradoensis isolated from human infection.</title>
        <authorList>
            <person name="Carrasco G."/>
        </authorList>
    </citation>
    <scope>NUCLEOTIDE SEQUENCE [LARGE SCALE GENOMIC DNA]</scope>
    <source>
        <strain evidence="11 12">CNM20130759</strain>
    </source>
</reference>
<evidence type="ECO:0000259" key="9">
    <source>
        <dbReference type="PROSITE" id="PS51085"/>
    </source>
</evidence>
<dbReference type="SUPFAM" id="SSF52343">
    <property type="entry name" value="Ferredoxin reductase-like, C-terminal NADP-linked domain"/>
    <property type="match status" value="1"/>
</dbReference>
<dbReference type="SUPFAM" id="SSF54292">
    <property type="entry name" value="2Fe-2S ferredoxin-like"/>
    <property type="match status" value="1"/>
</dbReference>
<evidence type="ECO:0000259" key="10">
    <source>
        <dbReference type="PROSITE" id="PS51384"/>
    </source>
</evidence>
<keyword evidence="7" id="KW-0408">Iron</keyword>
<dbReference type="InterPro" id="IPR008333">
    <property type="entry name" value="Cbr1-like_FAD-bd_dom"/>
</dbReference>
<dbReference type="InterPro" id="IPR017927">
    <property type="entry name" value="FAD-bd_FR_type"/>
</dbReference>
<dbReference type="InterPro" id="IPR036010">
    <property type="entry name" value="2Fe-2S_ferredoxin-like_sf"/>
</dbReference>
<dbReference type="PANTHER" id="PTHR47354">
    <property type="entry name" value="NADH OXIDOREDUCTASE HCR"/>
    <property type="match status" value="1"/>
</dbReference>
<dbReference type="GO" id="GO:0016491">
    <property type="term" value="F:oxidoreductase activity"/>
    <property type="evidence" value="ECO:0007669"/>
    <property type="project" value="UniProtKB-KW"/>
</dbReference>
<dbReference type="InterPro" id="IPR012675">
    <property type="entry name" value="Beta-grasp_dom_sf"/>
</dbReference>
<evidence type="ECO:0000256" key="1">
    <source>
        <dbReference type="ARBA" id="ARBA00001974"/>
    </source>
</evidence>
<evidence type="ECO:0000256" key="7">
    <source>
        <dbReference type="ARBA" id="ARBA00023004"/>
    </source>
</evidence>
<feature type="domain" description="2Fe-2S ferredoxin-type" evidence="9">
    <location>
        <begin position="284"/>
        <end position="372"/>
    </location>
</feature>
<evidence type="ECO:0000256" key="4">
    <source>
        <dbReference type="ARBA" id="ARBA00022723"/>
    </source>
</evidence>
<protein>
    <submittedName>
        <fullName evidence="11">3-ketosteroid-9-alpha-hydroxylase reductase subunit</fullName>
        <ecNumber evidence="11">1.17.1.-</ecNumber>
    </submittedName>
</protein>
<feature type="domain" description="FAD-binding FR-type" evidence="10">
    <location>
        <begin position="31"/>
        <end position="137"/>
    </location>
</feature>
<organism evidence="11 12">
    <name type="scientific">Nocardia cerradoensis</name>
    <dbReference type="NCBI Taxonomy" id="85688"/>
    <lineage>
        <taxon>Bacteria</taxon>
        <taxon>Bacillati</taxon>
        <taxon>Actinomycetota</taxon>
        <taxon>Actinomycetes</taxon>
        <taxon>Mycobacteriales</taxon>
        <taxon>Nocardiaceae</taxon>
        <taxon>Nocardia</taxon>
    </lineage>
</organism>
<dbReference type="InterPro" id="IPR001433">
    <property type="entry name" value="OxRdtase_FAD/NAD-bd"/>
</dbReference>
<sequence length="372" mass="39886">MWWCCMDTAIELDVREPGDAPEDTGPRDSAADPVVVEIVRVVRETADAVSLELAPRPEHAQRFGYRPGQFLTLRIPSDRTGSVSRCYSLSSAPHEDGPLKVTVKRTAQGYASNWLCDNAVAGESLQVLPPAGLFTPASLDTDLLLFAGGSGITPVLSILKAALAQGSGHCTLVYANRDESSVIFAAELAELAAAHPDRLQVLHWLESVQGLPSVAQLSALARHWADRETFVCGPGLFMDAVGAAMAAHGADRRRVHMEKFVSLTGNPFEAATPVVDPADPADSAHVEVELDGENHRMAWPRRQVLLDTLLAAGLEAPYSCREGACSACVCRVVSGEVSMRRNEVLEEEDVAEGYVLACQAVPVTDDVSISYS</sequence>